<protein>
    <recommendedName>
        <fullName evidence="10">ABC-type dipeptide transporter</fullName>
        <ecNumber evidence="10">7.4.2.9</ecNumber>
    </recommendedName>
</protein>
<dbReference type="GO" id="GO:0005524">
    <property type="term" value="F:ATP binding"/>
    <property type="evidence" value="ECO:0007669"/>
    <property type="project" value="UniProtKB-KW"/>
</dbReference>
<dbReference type="PROSITE" id="PS00211">
    <property type="entry name" value="ABC_TRANSPORTER_1"/>
    <property type="match status" value="2"/>
</dbReference>
<comment type="similarity">
    <text evidence="2">Belongs to the ABC transporter superfamily.</text>
</comment>
<evidence type="ECO:0000256" key="13">
    <source>
        <dbReference type="ARBA" id="ARBA00065473"/>
    </source>
</evidence>
<keyword evidence="8" id="KW-1278">Translocase</keyword>
<comment type="function">
    <text evidence="12">Part of the ABC transporter DppABCDF involved in the uptake of various di/tripeptides. Is also involved in the uptake of phaseolotoxin, a toxic tripeptide inhibiting the enzyme ornithine carbamoyltransferase. Responsible for energy coupling to the transport system.</text>
</comment>
<dbReference type="GO" id="GO:0005886">
    <property type="term" value="C:plasma membrane"/>
    <property type="evidence" value="ECO:0007669"/>
    <property type="project" value="UniProtKB-SubCell"/>
</dbReference>
<dbReference type="Proteomes" id="UP000093104">
    <property type="component" value="Unassembled WGS sequence"/>
</dbReference>
<evidence type="ECO:0000256" key="8">
    <source>
        <dbReference type="ARBA" id="ARBA00022967"/>
    </source>
</evidence>
<dbReference type="EMBL" id="LGSI01000035">
    <property type="protein sequence ID" value="OCR25345.1"/>
    <property type="molecule type" value="Genomic_DNA"/>
</dbReference>
<dbReference type="NCBIfam" id="NF008453">
    <property type="entry name" value="PRK11308.1"/>
    <property type="match status" value="2"/>
</dbReference>
<keyword evidence="5" id="KW-0997">Cell inner membrane</keyword>
<dbReference type="AlphaFoldDB" id="A0A1C7ZAV0"/>
<keyword evidence="6" id="KW-0547">Nucleotide-binding</keyword>
<dbReference type="PATRIC" id="fig|317.243.peg.1226"/>
<comment type="subcellular location">
    <subcellularLocation>
        <location evidence="1">Cell inner membrane</location>
        <topology evidence="1">Peripheral membrane protein</topology>
    </subcellularLocation>
</comment>
<evidence type="ECO:0000256" key="7">
    <source>
        <dbReference type="ARBA" id="ARBA00022840"/>
    </source>
</evidence>
<sequence>MLQVQHLNVTAQTPQGPSLVLRDLSFDLRPGRTLGLVGESGAGKSMIGRILSRQLPGGFEVSSGSLHFDGEDLLAASSAIHRQWLGTRIAFIPQEPMTALNPVLTIGHQLTEHLLRIGVPAQECRERAIKALEEVRLPRAASLLGKYAFELSGGMCQRVMIAMAFASLPDLVISDEATTALDVSSQAHVVKLLRNLQERHGTAVLFVTHDMGLATHACDEVAVLYAGEIMESGPAKQLFSSTLHPYTQALRQAIPNLTGPLHTLRALNGQMPSVEDFTHLQGCRFATRCEHTQQACHQQQPSLDWVDDEHRVRCLRWSQIKPQAQRQDTTDTHMSGQAMSSLTSLRISGLSKTWPGNRSLFNRQPDVQVLQPLDLTVAPGEFIGIVGESGSGKSTLARLIMGLERPTGGSIVLNERMLIDEPQDWKRRVSSIQMIFQDARAALNPRRRVGQLLTQAMESRSHLHTERTLRAQELARDVGLATSAVERFPSQLSGGQRQRVNIGRSLCDMPQILIADEIVSGLDVSVQAQIMNLLLELRREHKFSLLLISHDLGVVRYLCSKILVLHQGQVVESGDTEQVLSAPQHPYTRALIAAVPPTDPSAVWPPTFHPLTEESA</sequence>
<dbReference type="InterPro" id="IPR017871">
    <property type="entry name" value="ABC_transporter-like_CS"/>
</dbReference>
<dbReference type="PANTHER" id="PTHR43297:SF14">
    <property type="entry name" value="ATPASE AAA-TYPE CORE DOMAIN-CONTAINING PROTEIN"/>
    <property type="match status" value="1"/>
</dbReference>
<dbReference type="InterPro" id="IPR027417">
    <property type="entry name" value="P-loop_NTPase"/>
</dbReference>
<dbReference type="PROSITE" id="PS50893">
    <property type="entry name" value="ABC_TRANSPORTER_2"/>
    <property type="match status" value="2"/>
</dbReference>
<dbReference type="FunFam" id="3.40.50.300:FF:000016">
    <property type="entry name" value="Oligopeptide ABC transporter ATP-binding component"/>
    <property type="match status" value="1"/>
</dbReference>
<evidence type="ECO:0000256" key="3">
    <source>
        <dbReference type="ARBA" id="ARBA00022448"/>
    </source>
</evidence>
<keyword evidence="7" id="KW-0067">ATP-binding</keyword>
<keyword evidence="3" id="KW-0813">Transport</keyword>
<evidence type="ECO:0000256" key="1">
    <source>
        <dbReference type="ARBA" id="ARBA00004417"/>
    </source>
</evidence>
<gene>
    <name evidence="15" type="ORF">AFK24_09730</name>
</gene>
<feature type="domain" description="ABC transporter" evidence="14">
    <location>
        <begin position="4"/>
        <end position="251"/>
    </location>
</feature>
<keyword evidence="4" id="KW-1003">Cell membrane</keyword>
<dbReference type="Pfam" id="PF08352">
    <property type="entry name" value="oligo_HPY"/>
    <property type="match status" value="2"/>
</dbReference>
<dbReference type="NCBIfam" id="TIGR01727">
    <property type="entry name" value="oligo_HPY"/>
    <property type="match status" value="1"/>
</dbReference>
<dbReference type="Gene3D" id="3.40.50.300">
    <property type="entry name" value="P-loop containing nucleotide triphosphate hydrolases"/>
    <property type="match status" value="2"/>
</dbReference>
<dbReference type="GO" id="GO:0055085">
    <property type="term" value="P:transmembrane transport"/>
    <property type="evidence" value="ECO:0007669"/>
    <property type="project" value="UniProtKB-ARBA"/>
</dbReference>
<dbReference type="NCBIfam" id="NF007739">
    <property type="entry name" value="PRK10419.1"/>
    <property type="match status" value="2"/>
</dbReference>
<evidence type="ECO:0000256" key="10">
    <source>
        <dbReference type="ARBA" id="ARBA00038852"/>
    </source>
</evidence>
<organism evidence="15 16">
    <name type="scientific">Pseudomonas syringae</name>
    <dbReference type="NCBI Taxonomy" id="317"/>
    <lineage>
        <taxon>Bacteria</taxon>
        <taxon>Pseudomonadati</taxon>
        <taxon>Pseudomonadota</taxon>
        <taxon>Gammaproteobacteria</taxon>
        <taxon>Pseudomonadales</taxon>
        <taxon>Pseudomonadaceae</taxon>
        <taxon>Pseudomonas</taxon>
    </lineage>
</organism>
<evidence type="ECO:0000256" key="4">
    <source>
        <dbReference type="ARBA" id="ARBA00022475"/>
    </source>
</evidence>
<dbReference type="SMART" id="SM00382">
    <property type="entry name" value="AAA"/>
    <property type="match status" value="2"/>
</dbReference>
<evidence type="ECO:0000256" key="11">
    <source>
        <dbReference type="ARBA" id="ARBA00047356"/>
    </source>
</evidence>
<evidence type="ECO:0000259" key="14">
    <source>
        <dbReference type="PROSITE" id="PS50893"/>
    </source>
</evidence>
<evidence type="ECO:0000256" key="5">
    <source>
        <dbReference type="ARBA" id="ARBA00022519"/>
    </source>
</evidence>
<evidence type="ECO:0000256" key="6">
    <source>
        <dbReference type="ARBA" id="ARBA00022741"/>
    </source>
</evidence>
<evidence type="ECO:0000313" key="16">
    <source>
        <dbReference type="Proteomes" id="UP000093104"/>
    </source>
</evidence>
<dbReference type="InterPro" id="IPR003593">
    <property type="entry name" value="AAA+_ATPase"/>
</dbReference>
<proteinExistence type="inferred from homology"/>
<keyword evidence="9" id="KW-0472">Membrane</keyword>
<evidence type="ECO:0000256" key="12">
    <source>
        <dbReference type="ARBA" id="ARBA00058018"/>
    </source>
</evidence>
<dbReference type="Pfam" id="PF00005">
    <property type="entry name" value="ABC_tran"/>
    <property type="match status" value="2"/>
</dbReference>
<evidence type="ECO:0000256" key="2">
    <source>
        <dbReference type="ARBA" id="ARBA00005417"/>
    </source>
</evidence>
<dbReference type="EC" id="7.4.2.9" evidence="10"/>
<dbReference type="InterPro" id="IPR050388">
    <property type="entry name" value="ABC_Ni/Peptide_Import"/>
</dbReference>
<comment type="catalytic activity">
    <reaction evidence="11">
        <text>a dipeptide(out) + ATP + H2O = a dipeptide(in) + ADP + phosphate + H(+)</text>
        <dbReference type="Rhea" id="RHEA:23120"/>
        <dbReference type="ChEBI" id="CHEBI:15377"/>
        <dbReference type="ChEBI" id="CHEBI:15378"/>
        <dbReference type="ChEBI" id="CHEBI:30616"/>
        <dbReference type="ChEBI" id="CHEBI:43474"/>
        <dbReference type="ChEBI" id="CHEBI:90799"/>
        <dbReference type="ChEBI" id="CHEBI:456216"/>
        <dbReference type="EC" id="7.4.2.9"/>
    </reaction>
</comment>
<reference evidence="15 16" key="1">
    <citation type="submission" date="2015-07" db="EMBL/GenBank/DDBJ databases">
        <title>Draft genome sequence of a diazotrophic, plant growth-promoting rhizobacterium of the Pseudomonas syringae complex.</title>
        <authorList>
            <person name="Patten C.L."/>
            <person name="Jeong H."/>
        </authorList>
    </citation>
    <scope>NUCLEOTIDE SEQUENCE [LARGE SCALE GENOMIC DNA]</scope>
    <source>
        <strain evidence="15 16">GR12-2</strain>
    </source>
</reference>
<feature type="domain" description="ABC transporter" evidence="14">
    <location>
        <begin position="345"/>
        <end position="592"/>
    </location>
</feature>
<name>A0A1C7ZAV0_PSESX</name>
<dbReference type="SUPFAM" id="SSF52540">
    <property type="entry name" value="P-loop containing nucleoside triphosphate hydrolases"/>
    <property type="match status" value="2"/>
</dbReference>
<dbReference type="GO" id="GO:0015833">
    <property type="term" value="P:peptide transport"/>
    <property type="evidence" value="ECO:0007669"/>
    <property type="project" value="InterPro"/>
</dbReference>
<evidence type="ECO:0000313" key="15">
    <source>
        <dbReference type="EMBL" id="OCR25345.1"/>
    </source>
</evidence>
<dbReference type="CDD" id="cd03257">
    <property type="entry name" value="ABC_NikE_OppD_transporters"/>
    <property type="match status" value="2"/>
</dbReference>
<accession>A0A1C7ZAV0</accession>
<comment type="subunit">
    <text evidence="13">The complex is composed of two ATP-binding proteins (DppD and DppF), two transmembrane proteins (DppB and DppC) and a solute-binding protein (DppA1-A5). Five orthologous SBPs (DppA1-A5) are present in P.aeruginosa, which increases the substrate specificity of the DppBCDF transporter.</text>
</comment>
<comment type="caution">
    <text evidence="15">The sequence shown here is derived from an EMBL/GenBank/DDBJ whole genome shotgun (WGS) entry which is preliminary data.</text>
</comment>
<dbReference type="InterPro" id="IPR013563">
    <property type="entry name" value="Oligopep_ABC_C"/>
</dbReference>
<dbReference type="InterPro" id="IPR003439">
    <property type="entry name" value="ABC_transporter-like_ATP-bd"/>
</dbReference>
<dbReference type="GO" id="GO:0016887">
    <property type="term" value="F:ATP hydrolysis activity"/>
    <property type="evidence" value="ECO:0007669"/>
    <property type="project" value="InterPro"/>
</dbReference>
<dbReference type="PANTHER" id="PTHR43297">
    <property type="entry name" value="OLIGOPEPTIDE TRANSPORT ATP-BINDING PROTEIN APPD"/>
    <property type="match status" value="1"/>
</dbReference>
<evidence type="ECO:0000256" key="9">
    <source>
        <dbReference type="ARBA" id="ARBA00023136"/>
    </source>
</evidence>